<evidence type="ECO:0000313" key="2">
    <source>
        <dbReference type="EMBL" id="TFU88881.1"/>
    </source>
</evidence>
<dbReference type="PANTHER" id="PTHR30535:SF34">
    <property type="entry name" value="MOLYBDATE-BINDING PROTEIN MOLA"/>
    <property type="match status" value="1"/>
</dbReference>
<dbReference type="Gene3D" id="3.40.50.1980">
    <property type="entry name" value="Nitrogenase molybdenum iron protein domain"/>
    <property type="match status" value="2"/>
</dbReference>
<reference evidence="2 3" key="1">
    <citation type="submission" date="2019-03" db="EMBL/GenBank/DDBJ databases">
        <title>Diversity of the mouse oral microbiome.</title>
        <authorList>
            <person name="Joseph S."/>
            <person name="Aduse-Opoku J."/>
            <person name="Curtis M."/>
            <person name="Wade W."/>
            <person name="Hashim A."/>
        </authorList>
    </citation>
    <scope>NUCLEOTIDE SEQUENCE [LARGE SCALE GENOMIC DNA]</scope>
    <source>
        <strain evidence="2 3">P11</strain>
    </source>
</reference>
<accession>A0A4Y9IKL2</accession>
<dbReference type="SUPFAM" id="SSF53807">
    <property type="entry name" value="Helical backbone' metal receptor"/>
    <property type="match status" value="1"/>
</dbReference>
<comment type="caution">
    <text evidence="2">The sequence shown here is derived from an EMBL/GenBank/DDBJ whole genome shotgun (WGS) entry which is preliminary data.</text>
</comment>
<dbReference type="InterPro" id="IPR002491">
    <property type="entry name" value="ABC_transptr_periplasmic_BD"/>
</dbReference>
<dbReference type="RefSeq" id="WP_135106292.1">
    <property type="nucleotide sequence ID" value="NZ_JADGKW010000004.1"/>
</dbReference>
<dbReference type="PANTHER" id="PTHR30535">
    <property type="entry name" value="VITAMIN B12-BINDING PROTEIN"/>
    <property type="match status" value="1"/>
</dbReference>
<sequence>MKSSNLLYLFVFCSTLYSCSSIGNKENENIEKYQLRHARGFNVEKYEDYKLVTVRDPWDTVRTLYRYILIDRDKEIPKNLPEGIIVKVPLQTVIAFSTIQCSMLQEIDEQHRITGVCQAKYIDLPYIQERLKAGKIIDLGSMHKPDVEQLINLMPSALIVSAMETGMGYLDKLRIPIIATTDYMEDTALGRAEWIRYHALFYGKEALADSLFQETERRYNEIKDRVKDASNKPTVFNDLKFGKTWRIAGGKSYLANLIRDAGGEYVWNDDNSTGSTRLSAEMVLDKAGLADIWLLKYNREEDFTYNRLKQEDKIYTQFGAFNKKQIWGCNTGKVHYFEDLPIHPDSILKDMAKIFHPNLFTDNKLSYFKSLDEEIL</sequence>
<dbReference type="PROSITE" id="PS51257">
    <property type="entry name" value="PROKAR_LIPOPROTEIN"/>
    <property type="match status" value="1"/>
</dbReference>
<dbReference type="Pfam" id="PF01497">
    <property type="entry name" value="Peripla_BP_2"/>
    <property type="match status" value="1"/>
</dbReference>
<dbReference type="AlphaFoldDB" id="A0A4Y9IKL2"/>
<dbReference type="PROSITE" id="PS50983">
    <property type="entry name" value="FE_B12_PBP"/>
    <property type="match status" value="1"/>
</dbReference>
<dbReference type="OrthoDB" id="9812528at2"/>
<dbReference type="Proteomes" id="UP000298285">
    <property type="component" value="Unassembled WGS sequence"/>
</dbReference>
<gene>
    <name evidence="2" type="ORF">E4T88_13530</name>
</gene>
<evidence type="ECO:0000259" key="1">
    <source>
        <dbReference type="PROSITE" id="PS50983"/>
    </source>
</evidence>
<organism evidence="2 3">
    <name type="scientific">Dysgonomonas mossii</name>
    <dbReference type="NCBI Taxonomy" id="163665"/>
    <lineage>
        <taxon>Bacteria</taxon>
        <taxon>Pseudomonadati</taxon>
        <taxon>Bacteroidota</taxon>
        <taxon>Bacteroidia</taxon>
        <taxon>Bacteroidales</taxon>
        <taxon>Dysgonomonadaceae</taxon>
        <taxon>Dysgonomonas</taxon>
    </lineage>
</organism>
<dbReference type="InterPro" id="IPR050902">
    <property type="entry name" value="ABC_Transporter_SBP"/>
</dbReference>
<name>A0A4Y9IKL2_9BACT</name>
<protein>
    <recommendedName>
        <fullName evidence="1">Fe/B12 periplasmic-binding domain-containing protein</fullName>
    </recommendedName>
</protein>
<dbReference type="GO" id="GO:0071281">
    <property type="term" value="P:cellular response to iron ion"/>
    <property type="evidence" value="ECO:0007669"/>
    <property type="project" value="TreeGrafter"/>
</dbReference>
<dbReference type="EMBL" id="SPPK01000004">
    <property type="protein sequence ID" value="TFU88881.1"/>
    <property type="molecule type" value="Genomic_DNA"/>
</dbReference>
<evidence type="ECO:0000313" key="3">
    <source>
        <dbReference type="Proteomes" id="UP000298285"/>
    </source>
</evidence>
<proteinExistence type="predicted"/>
<feature type="domain" description="Fe/B12 periplasmic-binding" evidence="1">
    <location>
        <begin position="92"/>
        <end position="359"/>
    </location>
</feature>